<evidence type="ECO:0000256" key="4">
    <source>
        <dbReference type="ARBA" id="ARBA00022723"/>
    </source>
</evidence>
<gene>
    <name evidence="6" type="ORF">FPE_LOCUS25915</name>
</gene>
<name>A0AAD2A3U9_9LAMI</name>
<evidence type="ECO:0000256" key="2">
    <source>
        <dbReference type="ARBA" id="ARBA00022603"/>
    </source>
</evidence>
<keyword evidence="4" id="KW-0479">Metal-binding</keyword>
<keyword evidence="7" id="KW-1185">Reference proteome</keyword>
<dbReference type="GO" id="GO:0032259">
    <property type="term" value="P:methylation"/>
    <property type="evidence" value="ECO:0007669"/>
    <property type="project" value="UniProtKB-KW"/>
</dbReference>
<dbReference type="PANTHER" id="PTHR31009">
    <property type="entry name" value="S-ADENOSYL-L-METHIONINE:CARBOXYL METHYLTRANSFERASE FAMILY PROTEIN"/>
    <property type="match status" value="1"/>
</dbReference>
<keyword evidence="2" id="KW-0489">Methyltransferase</keyword>
<reference evidence="6" key="1">
    <citation type="submission" date="2023-05" db="EMBL/GenBank/DDBJ databases">
        <authorList>
            <person name="Huff M."/>
        </authorList>
    </citation>
    <scope>NUCLEOTIDE SEQUENCE</scope>
</reference>
<dbReference type="GO" id="GO:0008168">
    <property type="term" value="F:methyltransferase activity"/>
    <property type="evidence" value="ECO:0007669"/>
    <property type="project" value="UniProtKB-KW"/>
</dbReference>
<keyword evidence="5" id="KW-0460">Magnesium</keyword>
<sequence>MPVFQVFINDRTSNVFNILFASLPSERQYYAPGVPDSFHCRAFPKASIHFAYSSCALTWLSEIPKEVLDPLSPAWNKGRISYYGEKNEVSNAFSAQFAKDLDSFLKARAEELVDEGLLTFIHGVEPNANKDTSKITLPSFELLGSCLVDLAKKGLFDISKVDSFNLPKYFPFHDELKALVERNQDFSLERMEILDNPPKRLTNPDPKSFAMFMRVLIKGLLQNHFGREIMDELLDIWRKS</sequence>
<evidence type="ECO:0000256" key="5">
    <source>
        <dbReference type="ARBA" id="ARBA00022842"/>
    </source>
</evidence>
<dbReference type="EMBL" id="OU503051">
    <property type="protein sequence ID" value="CAI9778485.1"/>
    <property type="molecule type" value="Genomic_DNA"/>
</dbReference>
<dbReference type="InterPro" id="IPR029063">
    <property type="entry name" value="SAM-dependent_MTases_sf"/>
</dbReference>
<comment type="similarity">
    <text evidence="1">Belongs to the methyltransferase superfamily. Type-7 methyltransferase family.</text>
</comment>
<dbReference type="AlphaFoldDB" id="A0AAD2A3U9"/>
<organism evidence="6 7">
    <name type="scientific">Fraxinus pennsylvanica</name>
    <dbReference type="NCBI Taxonomy" id="56036"/>
    <lineage>
        <taxon>Eukaryota</taxon>
        <taxon>Viridiplantae</taxon>
        <taxon>Streptophyta</taxon>
        <taxon>Embryophyta</taxon>
        <taxon>Tracheophyta</taxon>
        <taxon>Spermatophyta</taxon>
        <taxon>Magnoliopsida</taxon>
        <taxon>eudicotyledons</taxon>
        <taxon>Gunneridae</taxon>
        <taxon>Pentapetalae</taxon>
        <taxon>asterids</taxon>
        <taxon>lamiids</taxon>
        <taxon>Lamiales</taxon>
        <taxon>Oleaceae</taxon>
        <taxon>Oleeae</taxon>
        <taxon>Fraxinus</taxon>
    </lineage>
</organism>
<proteinExistence type="inferred from homology"/>
<dbReference type="Proteomes" id="UP000834106">
    <property type="component" value="Chromosome 16"/>
</dbReference>
<evidence type="ECO:0000256" key="3">
    <source>
        <dbReference type="ARBA" id="ARBA00022679"/>
    </source>
</evidence>
<dbReference type="SUPFAM" id="SSF53335">
    <property type="entry name" value="S-adenosyl-L-methionine-dependent methyltransferases"/>
    <property type="match status" value="1"/>
</dbReference>
<dbReference type="InterPro" id="IPR042086">
    <property type="entry name" value="MeTrfase_capping"/>
</dbReference>
<dbReference type="Gene3D" id="3.40.50.150">
    <property type="entry name" value="Vaccinia Virus protein VP39"/>
    <property type="match status" value="1"/>
</dbReference>
<evidence type="ECO:0000313" key="7">
    <source>
        <dbReference type="Proteomes" id="UP000834106"/>
    </source>
</evidence>
<keyword evidence="3" id="KW-0808">Transferase</keyword>
<accession>A0AAD2A3U9</accession>
<evidence type="ECO:0000313" key="6">
    <source>
        <dbReference type="EMBL" id="CAI9778485.1"/>
    </source>
</evidence>
<dbReference type="Gene3D" id="1.10.1200.270">
    <property type="entry name" value="Methyltransferase, alpha-helical capping domain"/>
    <property type="match status" value="1"/>
</dbReference>
<protein>
    <submittedName>
        <fullName evidence="6">Uncharacterized protein</fullName>
    </submittedName>
</protein>
<dbReference type="InterPro" id="IPR005299">
    <property type="entry name" value="MeTrfase_7"/>
</dbReference>
<evidence type="ECO:0000256" key="1">
    <source>
        <dbReference type="ARBA" id="ARBA00007967"/>
    </source>
</evidence>
<dbReference type="Pfam" id="PF03492">
    <property type="entry name" value="Methyltransf_7"/>
    <property type="match status" value="1"/>
</dbReference>
<dbReference type="GO" id="GO:0046872">
    <property type="term" value="F:metal ion binding"/>
    <property type="evidence" value="ECO:0007669"/>
    <property type="project" value="UniProtKB-KW"/>
</dbReference>